<feature type="domain" description="FH2" evidence="3">
    <location>
        <begin position="134"/>
        <end position="470"/>
    </location>
</feature>
<accession>A0AAD9R248</accession>
<evidence type="ECO:0000259" key="3">
    <source>
        <dbReference type="PROSITE" id="PS51444"/>
    </source>
</evidence>
<dbReference type="SUPFAM" id="SSF101447">
    <property type="entry name" value="Formin homology 2 domain (FH2 domain)"/>
    <property type="match status" value="1"/>
</dbReference>
<evidence type="ECO:0000256" key="1">
    <source>
        <dbReference type="SAM" id="MobiDB-lite"/>
    </source>
</evidence>
<sequence>MIEKKEKEGKTERDSNKQDLITNHWRFISPSYDFLKCNWKLIVPLAVATCLFSATFFTKKDITFAVNIWVFPGFAVLIASMVCSDELHKWIRSRPQELGRRQSNSTFVAPPPPPPCAPPPPPTFYPPPPPPNTMVGRKRNRTDCRKLSWETLSPDLLKQETIWKRVKKCDRLEIIFDPEDVVREFSISPSQDESAKTKRENAMNDKKIFNISIVMSHYKLKAREVAQCLVSGTSDLTPDVLRQLLIFAPDDREARAIRKQARENESLLETAERFYHEIATSVPTYRERLRTVLLKAQFEERVNQIKPHLETVITACQELVTSEKLATFIELLLTMGNIMNNSNVSAFKIAFVTKLMDYKSSVNKETSVLDYLTRVIIKKCPHIAALEEDLKHVLKQDVEKINKECIIEDTFPTMTADKKIEELLALRKTLDRKFYVLVRYFGEGSIKAEELFEIFTTLLRQFEDVLKTYK</sequence>
<dbReference type="InterPro" id="IPR042201">
    <property type="entry name" value="FH2_Formin_sf"/>
</dbReference>
<dbReference type="Proteomes" id="UP001249851">
    <property type="component" value="Unassembled WGS sequence"/>
</dbReference>
<reference evidence="4" key="1">
    <citation type="journal article" date="2023" name="G3 (Bethesda)">
        <title>Whole genome assembly and annotation of the endangered Caribbean coral Acropora cervicornis.</title>
        <authorList>
            <person name="Selwyn J.D."/>
            <person name="Vollmer S.V."/>
        </authorList>
    </citation>
    <scope>NUCLEOTIDE SEQUENCE</scope>
    <source>
        <strain evidence="4">K2</strain>
    </source>
</reference>
<dbReference type="InterPro" id="IPR051425">
    <property type="entry name" value="Formin_Homology"/>
</dbReference>
<gene>
    <name evidence="4" type="ORF">P5673_003139</name>
</gene>
<dbReference type="AlphaFoldDB" id="A0AAD9R248"/>
<reference evidence="4" key="2">
    <citation type="journal article" date="2023" name="Science">
        <title>Genomic signatures of disease resistance in endangered staghorn corals.</title>
        <authorList>
            <person name="Vollmer S.V."/>
            <person name="Selwyn J.D."/>
            <person name="Despard B.A."/>
            <person name="Roesel C.L."/>
        </authorList>
    </citation>
    <scope>NUCLEOTIDE SEQUENCE</scope>
    <source>
        <strain evidence="4">K2</strain>
    </source>
</reference>
<protein>
    <submittedName>
        <fullName evidence="4">Disheveled-associated activator of morphogenesis 1</fullName>
    </submittedName>
</protein>
<dbReference type="PANTHER" id="PTHR45725">
    <property type="entry name" value="FORMIN HOMOLOGY 2 FAMILY MEMBER"/>
    <property type="match status" value="1"/>
</dbReference>
<dbReference type="SMART" id="SM00498">
    <property type="entry name" value="FH2"/>
    <property type="match status" value="1"/>
</dbReference>
<organism evidence="4 5">
    <name type="scientific">Acropora cervicornis</name>
    <name type="common">Staghorn coral</name>
    <dbReference type="NCBI Taxonomy" id="6130"/>
    <lineage>
        <taxon>Eukaryota</taxon>
        <taxon>Metazoa</taxon>
        <taxon>Cnidaria</taxon>
        <taxon>Anthozoa</taxon>
        <taxon>Hexacorallia</taxon>
        <taxon>Scleractinia</taxon>
        <taxon>Astrocoeniina</taxon>
        <taxon>Acroporidae</taxon>
        <taxon>Acropora</taxon>
    </lineage>
</organism>
<evidence type="ECO:0000256" key="2">
    <source>
        <dbReference type="SAM" id="Phobius"/>
    </source>
</evidence>
<name>A0AAD9R248_ACRCE</name>
<feature type="compositionally biased region" description="Pro residues" evidence="1">
    <location>
        <begin position="109"/>
        <end position="121"/>
    </location>
</feature>
<dbReference type="Gene3D" id="1.20.58.2220">
    <property type="entry name" value="Formin, FH2 domain"/>
    <property type="match status" value="1"/>
</dbReference>
<comment type="caution">
    <text evidence="4">The sequence shown here is derived from an EMBL/GenBank/DDBJ whole genome shotgun (WGS) entry which is preliminary data.</text>
</comment>
<dbReference type="Pfam" id="PF02181">
    <property type="entry name" value="FH2"/>
    <property type="match status" value="1"/>
</dbReference>
<dbReference type="InterPro" id="IPR015425">
    <property type="entry name" value="FH2_Formin"/>
</dbReference>
<proteinExistence type="predicted"/>
<keyword evidence="2" id="KW-0472">Membrane</keyword>
<dbReference type="PANTHER" id="PTHR45725:SF3">
    <property type="entry name" value="DELPHILIN"/>
    <property type="match status" value="1"/>
</dbReference>
<keyword evidence="5" id="KW-1185">Reference proteome</keyword>
<feature type="transmembrane region" description="Helical" evidence="2">
    <location>
        <begin position="64"/>
        <end position="84"/>
    </location>
</feature>
<keyword evidence="2" id="KW-0812">Transmembrane</keyword>
<dbReference type="PROSITE" id="PS51444">
    <property type="entry name" value="FH2"/>
    <property type="match status" value="1"/>
</dbReference>
<feature type="transmembrane region" description="Helical" evidence="2">
    <location>
        <begin position="41"/>
        <end position="58"/>
    </location>
</feature>
<evidence type="ECO:0000313" key="5">
    <source>
        <dbReference type="Proteomes" id="UP001249851"/>
    </source>
</evidence>
<keyword evidence="2" id="KW-1133">Transmembrane helix</keyword>
<dbReference type="EMBL" id="JARQWQ010000005">
    <property type="protein sequence ID" value="KAK2571747.1"/>
    <property type="molecule type" value="Genomic_DNA"/>
</dbReference>
<feature type="region of interest" description="Disordered" evidence="1">
    <location>
        <begin position="99"/>
        <end position="121"/>
    </location>
</feature>
<evidence type="ECO:0000313" key="4">
    <source>
        <dbReference type="EMBL" id="KAK2571747.1"/>
    </source>
</evidence>